<evidence type="ECO:0000256" key="7">
    <source>
        <dbReference type="ARBA" id="ARBA00022909"/>
    </source>
</evidence>
<comment type="caution">
    <text evidence="9">The sequence shown here is derived from an EMBL/GenBank/DDBJ whole genome shotgun (WGS) entry which is preliminary data.</text>
</comment>
<dbReference type="InterPro" id="IPR035907">
    <property type="entry name" value="Hppk_sf"/>
</dbReference>
<evidence type="ECO:0000256" key="4">
    <source>
        <dbReference type="ARBA" id="ARBA00022741"/>
    </source>
</evidence>
<dbReference type="Gene3D" id="3.30.70.560">
    <property type="entry name" value="7,8-Dihydro-6-hydroxymethylpterin-pyrophosphokinase HPPK"/>
    <property type="match status" value="1"/>
</dbReference>
<dbReference type="InterPro" id="IPR000550">
    <property type="entry name" value="Hppk"/>
</dbReference>
<feature type="domain" description="7,8-dihydro-6-hydroxymethylpterin-pyrophosphokinase" evidence="8">
    <location>
        <begin position="5"/>
        <end position="130"/>
    </location>
</feature>
<evidence type="ECO:0000256" key="2">
    <source>
        <dbReference type="ARBA" id="ARBA00013253"/>
    </source>
</evidence>
<accession>A0ABW1ZWW3</accession>
<evidence type="ECO:0000259" key="8">
    <source>
        <dbReference type="Pfam" id="PF01288"/>
    </source>
</evidence>
<evidence type="ECO:0000256" key="6">
    <source>
        <dbReference type="ARBA" id="ARBA00022840"/>
    </source>
</evidence>
<dbReference type="NCBIfam" id="TIGR01498">
    <property type="entry name" value="folK"/>
    <property type="match status" value="1"/>
</dbReference>
<reference evidence="10" key="1">
    <citation type="journal article" date="2019" name="Int. J. Syst. Evol. Microbiol.">
        <title>The Global Catalogue of Microorganisms (GCM) 10K type strain sequencing project: providing services to taxonomists for standard genome sequencing and annotation.</title>
        <authorList>
            <consortium name="The Broad Institute Genomics Platform"/>
            <consortium name="The Broad Institute Genome Sequencing Center for Infectious Disease"/>
            <person name="Wu L."/>
            <person name="Ma J."/>
        </authorList>
    </citation>
    <scope>NUCLEOTIDE SEQUENCE [LARGE SCALE GENOMIC DNA]</scope>
    <source>
        <strain evidence="10">NBRC 111756</strain>
    </source>
</reference>
<gene>
    <name evidence="9" type="primary">folK</name>
    <name evidence="9" type="ORF">ACFQDL_05975</name>
</gene>
<dbReference type="GO" id="GO:0003848">
    <property type="term" value="F:2-amino-4-hydroxy-6-hydroxymethyldihydropteridine diphosphokinase activity"/>
    <property type="evidence" value="ECO:0007669"/>
    <property type="project" value="UniProtKB-EC"/>
</dbReference>
<keyword evidence="3 9" id="KW-0808">Transferase</keyword>
<sequence>MARVYVSIGSNIERERNIASGLDALALAFGELTLSSVFESEAVGFDGDHFYNLVAGFDTGLAVGELSRVLKEIEDRNGRCRQGPKFSARTLDIDILTYDDLRGKVDGVDLPRAEILKNAFVLRPLAEIAPEETHPKAGRTYAELWQAYDKQQQRLWPVDFVWQGKVISKAVK</sequence>
<dbReference type="CDD" id="cd00483">
    <property type="entry name" value="HPPK"/>
    <property type="match status" value="1"/>
</dbReference>
<keyword evidence="6" id="KW-0067">ATP-binding</keyword>
<keyword evidence="5" id="KW-0418">Kinase</keyword>
<evidence type="ECO:0000313" key="10">
    <source>
        <dbReference type="Proteomes" id="UP001596422"/>
    </source>
</evidence>
<dbReference type="EC" id="2.7.6.3" evidence="2"/>
<organism evidence="9 10">
    <name type="scientific">Marinobacterium aestuariivivens</name>
    <dbReference type="NCBI Taxonomy" id="1698799"/>
    <lineage>
        <taxon>Bacteria</taxon>
        <taxon>Pseudomonadati</taxon>
        <taxon>Pseudomonadota</taxon>
        <taxon>Gammaproteobacteria</taxon>
        <taxon>Oceanospirillales</taxon>
        <taxon>Oceanospirillaceae</taxon>
        <taxon>Marinobacterium</taxon>
    </lineage>
</organism>
<dbReference type="PANTHER" id="PTHR43071:SF2">
    <property type="entry name" value="2-AMINO-4-HYDROXY-6-HYDROXYMETHYLDIHYDROPTERIDINE PYROPHOSPHOKINASE"/>
    <property type="match status" value="1"/>
</dbReference>
<comment type="pathway">
    <text evidence="1">Cofactor biosynthesis; tetrahydrofolate biosynthesis; 2-amino-4-hydroxy-6-hydroxymethyl-7,8-dihydropteridine diphosphate from 7,8-dihydroneopterin triphosphate: step 4/4.</text>
</comment>
<evidence type="ECO:0000256" key="5">
    <source>
        <dbReference type="ARBA" id="ARBA00022777"/>
    </source>
</evidence>
<dbReference type="Pfam" id="PF01288">
    <property type="entry name" value="HPPK"/>
    <property type="match status" value="1"/>
</dbReference>
<dbReference type="RefSeq" id="WP_379908229.1">
    <property type="nucleotide sequence ID" value="NZ_JBHSWE010000001.1"/>
</dbReference>
<evidence type="ECO:0000256" key="1">
    <source>
        <dbReference type="ARBA" id="ARBA00005051"/>
    </source>
</evidence>
<dbReference type="EMBL" id="JBHSWE010000001">
    <property type="protein sequence ID" value="MFC6669685.1"/>
    <property type="molecule type" value="Genomic_DNA"/>
</dbReference>
<evidence type="ECO:0000256" key="3">
    <source>
        <dbReference type="ARBA" id="ARBA00022679"/>
    </source>
</evidence>
<keyword evidence="10" id="KW-1185">Reference proteome</keyword>
<keyword evidence="7" id="KW-0289">Folate biosynthesis</keyword>
<name>A0ABW1ZWW3_9GAMM</name>
<proteinExistence type="predicted"/>
<keyword evidence="4" id="KW-0547">Nucleotide-binding</keyword>
<protein>
    <recommendedName>
        <fullName evidence="2">2-amino-4-hydroxy-6-hydroxymethyldihydropteridine diphosphokinase</fullName>
        <ecNumber evidence="2">2.7.6.3</ecNumber>
    </recommendedName>
</protein>
<dbReference type="PANTHER" id="PTHR43071">
    <property type="entry name" value="2-AMINO-4-HYDROXY-6-HYDROXYMETHYLDIHYDROPTERIDINE PYROPHOSPHOKINASE"/>
    <property type="match status" value="1"/>
</dbReference>
<dbReference type="SUPFAM" id="SSF55083">
    <property type="entry name" value="6-hydroxymethyl-7,8-dihydropterin pyrophosphokinase, HPPK"/>
    <property type="match status" value="1"/>
</dbReference>
<evidence type="ECO:0000313" key="9">
    <source>
        <dbReference type="EMBL" id="MFC6669685.1"/>
    </source>
</evidence>
<dbReference type="Proteomes" id="UP001596422">
    <property type="component" value="Unassembled WGS sequence"/>
</dbReference>